<proteinExistence type="predicted"/>
<sequence>MKDILIKDEIQRKGLKDLYQFATEEDERNFYEIVEMNIWDDLLAQGEVVRDLGRRGYKDMDGTINSILKPE</sequence>
<dbReference type="EMBL" id="JABANE010000071">
    <property type="protein sequence ID" value="NME70708.1"/>
    <property type="molecule type" value="Genomic_DNA"/>
</dbReference>
<accession>A0A7X9XBI5</accession>
<gene>
    <name evidence="1" type="ORF">HHU12_22210</name>
</gene>
<name>A0A7X9XBI5_9BACT</name>
<organism evidence="1 2">
    <name type="scientific">Flammeovirga aprica JL-4</name>
    <dbReference type="NCBI Taxonomy" id="694437"/>
    <lineage>
        <taxon>Bacteria</taxon>
        <taxon>Pseudomonadati</taxon>
        <taxon>Bacteroidota</taxon>
        <taxon>Cytophagia</taxon>
        <taxon>Cytophagales</taxon>
        <taxon>Flammeovirgaceae</taxon>
        <taxon>Flammeovirga</taxon>
    </lineage>
</organism>
<evidence type="ECO:0000313" key="1">
    <source>
        <dbReference type="EMBL" id="NME70708.1"/>
    </source>
</evidence>
<comment type="caution">
    <text evidence="1">The sequence shown here is derived from an EMBL/GenBank/DDBJ whole genome shotgun (WGS) entry which is preliminary data.</text>
</comment>
<protein>
    <submittedName>
        <fullName evidence="1">Uncharacterized protein</fullName>
    </submittedName>
</protein>
<dbReference type="Proteomes" id="UP000576082">
    <property type="component" value="Unassembled WGS sequence"/>
</dbReference>
<dbReference type="AlphaFoldDB" id="A0A7X9XBI5"/>
<keyword evidence="2" id="KW-1185">Reference proteome</keyword>
<evidence type="ECO:0000313" key="2">
    <source>
        <dbReference type="Proteomes" id="UP000576082"/>
    </source>
</evidence>
<reference evidence="1 2" key="1">
    <citation type="submission" date="2020-04" db="EMBL/GenBank/DDBJ databases">
        <title>Flammeovirga sp. SR4, a novel species isolated from seawater.</title>
        <authorList>
            <person name="Wang X."/>
        </authorList>
    </citation>
    <scope>NUCLEOTIDE SEQUENCE [LARGE SCALE GENOMIC DNA]</scope>
    <source>
        <strain evidence="1 2">ATCC 23126</strain>
    </source>
</reference>